<reference evidence="1" key="1">
    <citation type="submission" date="2016-10" db="EMBL/GenBank/DDBJ databases">
        <authorList>
            <person name="de Groot N.N."/>
        </authorList>
    </citation>
    <scope>NUCLEOTIDE SEQUENCE</scope>
    <source>
        <strain evidence="1">DSM 24743</strain>
    </source>
</reference>
<keyword evidence="2" id="KW-1185">Reference proteome</keyword>
<protein>
    <submittedName>
        <fullName evidence="1">Uncharacterized protein</fullName>
    </submittedName>
</protein>
<dbReference type="Proteomes" id="UP000092687">
    <property type="component" value="Chromosome"/>
</dbReference>
<sequence>MLDSCKEAKNSCKSVKSSGKELESSCKKTKTSYKKKITYALWLFAREKRLLGLGISVLRGLDESAFNRNFI</sequence>
<evidence type="ECO:0000313" key="1">
    <source>
        <dbReference type="EMBL" id="ANU13996.1"/>
    </source>
</evidence>
<proteinExistence type="predicted"/>
<dbReference type="EMBL" id="CP016537">
    <property type="protein sequence ID" value="ANU13996.1"/>
    <property type="molecule type" value="Genomic_DNA"/>
</dbReference>
<evidence type="ECO:0000313" key="2">
    <source>
        <dbReference type="Proteomes" id="UP000092687"/>
    </source>
</evidence>
<dbReference type="KEGG" id="phc:BBI08_09085"/>
<name>A0A1C7DR39_9BACL</name>
<gene>
    <name evidence="1" type="ORF">BBI08_09085</name>
</gene>
<dbReference type="AlphaFoldDB" id="A0A1C7DR39"/>
<accession>A0A1C7DR39</accession>
<organism evidence="1 2">
    <name type="scientific">Planococcus halocryophilus</name>
    <dbReference type="NCBI Taxonomy" id="1215089"/>
    <lineage>
        <taxon>Bacteria</taxon>
        <taxon>Bacillati</taxon>
        <taxon>Bacillota</taxon>
        <taxon>Bacilli</taxon>
        <taxon>Bacillales</taxon>
        <taxon>Caryophanaceae</taxon>
        <taxon>Planococcus</taxon>
    </lineage>
</organism>